<dbReference type="EMBL" id="JBHLTM010000016">
    <property type="protein sequence ID" value="MFC0683729.1"/>
    <property type="molecule type" value="Genomic_DNA"/>
</dbReference>
<dbReference type="Proteomes" id="UP001589858">
    <property type="component" value="Unassembled WGS sequence"/>
</dbReference>
<gene>
    <name evidence="2" type="ORF">ACFFF8_03885</name>
</gene>
<name>A0ABV6S3B8_9SPHN</name>
<dbReference type="Gene3D" id="1.25.40.10">
    <property type="entry name" value="Tetratricopeptide repeat domain"/>
    <property type="match status" value="1"/>
</dbReference>
<feature type="chain" id="PRO_5045455332" description="DUF1570 domain-containing protein" evidence="1">
    <location>
        <begin position="22"/>
        <end position="509"/>
    </location>
</feature>
<comment type="caution">
    <text evidence="2">The sequence shown here is derived from an EMBL/GenBank/DDBJ whole genome shotgun (WGS) entry which is preliminary data.</text>
</comment>
<protein>
    <recommendedName>
        <fullName evidence="4">DUF1570 domain-containing protein</fullName>
    </recommendedName>
</protein>
<evidence type="ECO:0008006" key="4">
    <source>
        <dbReference type="Google" id="ProtNLM"/>
    </source>
</evidence>
<accession>A0ABV6S3B8</accession>
<keyword evidence="1" id="KW-0732">Signal</keyword>
<keyword evidence="3" id="KW-1185">Reference proteome</keyword>
<evidence type="ECO:0000313" key="2">
    <source>
        <dbReference type="EMBL" id="MFC0683729.1"/>
    </source>
</evidence>
<dbReference type="InterPro" id="IPR011990">
    <property type="entry name" value="TPR-like_helical_dom_sf"/>
</dbReference>
<evidence type="ECO:0000313" key="3">
    <source>
        <dbReference type="Proteomes" id="UP001589858"/>
    </source>
</evidence>
<dbReference type="RefSeq" id="WP_267220107.1">
    <property type="nucleotide sequence ID" value="NZ_JAPCWC010000006.1"/>
</dbReference>
<evidence type="ECO:0000256" key="1">
    <source>
        <dbReference type="SAM" id="SignalP"/>
    </source>
</evidence>
<reference evidence="2 3" key="1">
    <citation type="submission" date="2024-09" db="EMBL/GenBank/DDBJ databases">
        <authorList>
            <person name="Sun Q."/>
            <person name="Mori K."/>
        </authorList>
    </citation>
    <scope>NUCLEOTIDE SEQUENCE [LARGE SCALE GENOMIC DNA]</scope>
    <source>
        <strain evidence="2 3">CICC 11035S</strain>
    </source>
</reference>
<proteinExistence type="predicted"/>
<dbReference type="SUPFAM" id="SSF48452">
    <property type="entry name" value="TPR-like"/>
    <property type="match status" value="1"/>
</dbReference>
<organism evidence="2 3">
    <name type="scientific">Novosphingobium clariflavum</name>
    <dbReference type="NCBI Taxonomy" id="2029884"/>
    <lineage>
        <taxon>Bacteria</taxon>
        <taxon>Pseudomonadati</taxon>
        <taxon>Pseudomonadota</taxon>
        <taxon>Alphaproteobacteria</taxon>
        <taxon>Sphingomonadales</taxon>
        <taxon>Sphingomonadaceae</taxon>
        <taxon>Novosphingobium</taxon>
    </lineage>
</organism>
<sequence length="509" mass="55395">MQWKVWVAIVAASFWPGAAQAAWFEASSEHFVIYADDSERDITQFAEQLERYHSGMARALGSQLSVPSPSNRVTIYVVNSEREVRNIYGEGSRYVGGFYVPRAGGSLAIIPPVHSSTGEATITMIPLLHEYAHHFLISTSSTAMPRWLSEGAAEFFATSRFDKDGSLWLGRAAQHRAGELFFAADVSAGDLLDPKQYERKKHGGYDAFYGRSWLLYHYLSFDAARRGQLSRYLDLLRAGAGQREAAEKAFGDLQRLDRDIDLYLKKGRMTALQFPANSLHVGTITVRALGAGEAAILPVQIRSKRGISTEDAPALLTEAKAIAARFPGDPAALSALAEAAYDAGDDKAAIAAADAAIALDPRQVNAYVQKGYAMFRIAQGAQDRPAAFKAARVPFVALNHLENDHPLPLVYYYRSFLEQGMKPPALAVQGLIRAVELAPFDQGLRMDLGYAFLRLGRSEEARDVLMLVANDPHGGELSEKARGLIAHIEADSKWDGQEGASAASASSGG</sequence>
<feature type="signal peptide" evidence="1">
    <location>
        <begin position="1"/>
        <end position="21"/>
    </location>
</feature>